<feature type="domain" description="Flavin reductase like" evidence="4">
    <location>
        <begin position="13"/>
        <end position="187"/>
    </location>
</feature>
<keyword evidence="6" id="KW-1185">Reference proteome</keyword>
<dbReference type="InterPro" id="IPR052174">
    <property type="entry name" value="Flavoredoxin"/>
</dbReference>
<comment type="caution">
    <text evidence="5">The sequence shown here is derived from an EMBL/GenBank/DDBJ whole genome shotgun (WGS) entry which is preliminary data.</text>
</comment>
<dbReference type="SUPFAM" id="SSF50475">
    <property type="entry name" value="FMN-binding split barrel"/>
    <property type="match status" value="1"/>
</dbReference>
<evidence type="ECO:0000256" key="3">
    <source>
        <dbReference type="ARBA" id="ARBA00038054"/>
    </source>
</evidence>
<protein>
    <submittedName>
        <fullName evidence="5">Flavin reductase</fullName>
    </submittedName>
</protein>
<evidence type="ECO:0000256" key="2">
    <source>
        <dbReference type="ARBA" id="ARBA00022630"/>
    </source>
</evidence>
<dbReference type="GO" id="GO:0010181">
    <property type="term" value="F:FMN binding"/>
    <property type="evidence" value="ECO:0007669"/>
    <property type="project" value="InterPro"/>
</dbReference>
<comment type="similarity">
    <text evidence="3">Belongs to the flavoredoxin family.</text>
</comment>
<dbReference type="PANTHER" id="PTHR43567:SF1">
    <property type="entry name" value="FLAVOREDOXIN"/>
    <property type="match status" value="1"/>
</dbReference>
<sequence length="204" mass="21998">METKTINPSILYFGTPVVLVTTENEDGSPNLAPISSAWALGQVIVLGLGPDGQTAHNLLAGRRELVLSLPGPELWRQVERLGGLTGRGPRPGDPRGPVVHEPAKFAASGLTAVPSELIAPPRVAQCPLQFETVAEEVRPDSGKEFLIVETRVLRVHAAPDITVPATHHIDPARWSPLVYNFRHYFGLGHELGHSARSQTARAAR</sequence>
<dbReference type="InterPro" id="IPR012349">
    <property type="entry name" value="Split_barrel_FMN-bd"/>
</dbReference>
<evidence type="ECO:0000313" key="5">
    <source>
        <dbReference type="EMBL" id="OKH93934.1"/>
    </source>
</evidence>
<dbReference type="EMBL" id="LFBV01000003">
    <property type="protein sequence ID" value="OKH93934.1"/>
    <property type="molecule type" value="Genomic_DNA"/>
</dbReference>
<proteinExistence type="inferred from homology"/>
<dbReference type="PANTHER" id="PTHR43567">
    <property type="entry name" value="FLAVOREDOXIN-RELATED-RELATED"/>
    <property type="match status" value="1"/>
</dbReference>
<organism evidence="5 6">
    <name type="scientific">Streptomyces uncialis</name>
    <dbReference type="NCBI Taxonomy" id="1048205"/>
    <lineage>
        <taxon>Bacteria</taxon>
        <taxon>Bacillati</taxon>
        <taxon>Actinomycetota</taxon>
        <taxon>Actinomycetes</taxon>
        <taxon>Kitasatosporales</taxon>
        <taxon>Streptomycetaceae</taxon>
        <taxon>Streptomyces</taxon>
    </lineage>
</organism>
<dbReference type="AlphaFoldDB" id="A0A1Q4V7Y7"/>
<dbReference type="Proteomes" id="UP000186455">
    <property type="component" value="Unassembled WGS sequence"/>
</dbReference>
<dbReference type="Pfam" id="PF01613">
    <property type="entry name" value="Flavin_Reduct"/>
    <property type="match status" value="1"/>
</dbReference>
<dbReference type="STRING" id="1048205.AB852_14700"/>
<accession>A0A1Q4V7Y7</accession>
<name>A0A1Q4V7Y7_9ACTN</name>
<keyword evidence="2" id="KW-0285">Flavoprotein</keyword>
<comment type="cofactor">
    <cofactor evidence="1">
        <name>FMN</name>
        <dbReference type="ChEBI" id="CHEBI:58210"/>
    </cofactor>
</comment>
<dbReference type="RefSeq" id="WP_073788214.1">
    <property type="nucleotide sequence ID" value="NZ_LFBV01000003.1"/>
</dbReference>
<dbReference type="InterPro" id="IPR002563">
    <property type="entry name" value="Flavin_Rdtase-like_dom"/>
</dbReference>
<gene>
    <name evidence="5" type="ORF">AB852_14700</name>
</gene>
<dbReference type="Gene3D" id="2.30.110.10">
    <property type="entry name" value="Electron Transport, Fmn-binding Protein, Chain A"/>
    <property type="match status" value="1"/>
</dbReference>
<reference evidence="5 6" key="1">
    <citation type="submission" date="2015-06" db="EMBL/GenBank/DDBJ databases">
        <title>Cloning and characterization of the uncialamcin biosynthetic gene cluster.</title>
        <authorList>
            <person name="Yan X."/>
            <person name="Huang T."/>
            <person name="Ge H."/>
            <person name="Shen B."/>
        </authorList>
    </citation>
    <scope>NUCLEOTIDE SEQUENCE [LARGE SCALE GENOMIC DNA]</scope>
    <source>
        <strain evidence="5 6">DCA2648</strain>
    </source>
</reference>
<evidence type="ECO:0000313" key="6">
    <source>
        <dbReference type="Proteomes" id="UP000186455"/>
    </source>
</evidence>
<evidence type="ECO:0000259" key="4">
    <source>
        <dbReference type="Pfam" id="PF01613"/>
    </source>
</evidence>
<evidence type="ECO:0000256" key="1">
    <source>
        <dbReference type="ARBA" id="ARBA00001917"/>
    </source>
</evidence>
<dbReference type="GO" id="GO:0016646">
    <property type="term" value="F:oxidoreductase activity, acting on the CH-NH group of donors, NAD or NADP as acceptor"/>
    <property type="evidence" value="ECO:0007669"/>
    <property type="project" value="UniProtKB-ARBA"/>
</dbReference>